<evidence type="ECO:0000313" key="3">
    <source>
        <dbReference type="Proteomes" id="UP000319063"/>
    </source>
</evidence>
<keyword evidence="1" id="KW-1133">Transmembrane helix</keyword>
<keyword evidence="3" id="KW-1185">Reference proteome</keyword>
<gene>
    <name evidence="2" type="ORF">CPT_Moabite_308</name>
</gene>
<evidence type="ECO:0000313" key="2">
    <source>
        <dbReference type="EMBL" id="QDB71338.1"/>
    </source>
</evidence>
<sequence>MEIDYDFKTPSLWIDKGVVEDAKRFKSLNKSGKKKFIEELNDYASKMGATDYSSDGLNLLCTLLDNIEKGYDVEASKVVIYCLLKRVGFNELAEKLESATMESLLVKMILKKAARTLLLFICTTYLKSFSISAFIAKFAYEFMILVEKRLALIKAVFGYFTVKEHKEKTGCDQSSLIYGISINIKLVFTFLKRKWKLISNKLRR</sequence>
<keyword evidence="1" id="KW-0472">Membrane</keyword>
<dbReference type="Proteomes" id="UP000319063">
    <property type="component" value="Segment"/>
</dbReference>
<accession>A0A4Y5TPN8</accession>
<organism evidence="2 3">
    <name type="scientific">Serratia phage Moabite</name>
    <dbReference type="NCBI Taxonomy" id="2587814"/>
    <lineage>
        <taxon>Viruses</taxon>
        <taxon>Duplodnaviria</taxon>
        <taxon>Heunggongvirae</taxon>
        <taxon>Uroviricota</taxon>
        <taxon>Caudoviricetes</taxon>
        <taxon>Chimalliviridae</taxon>
        <taxon>Moabitevirus</taxon>
        <taxon>Moabitevirus moabite</taxon>
    </lineage>
</organism>
<reference evidence="3" key="1">
    <citation type="submission" date="2019-05" db="EMBL/GenBank/DDBJ databases">
        <title>Complete Genome Sequence of Serratia marcescens Myophage Moabite.</title>
        <authorList>
            <person name="Price L."/>
            <person name="Rohren M."/>
            <person name="Newkirk H."/>
            <person name="Liu M."/>
            <person name="Ramsey J."/>
        </authorList>
    </citation>
    <scope>NUCLEOTIDE SEQUENCE [LARGE SCALE GENOMIC DNA]</scope>
</reference>
<protein>
    <submittedName>
        <fullName evidence="2">Uncharacterized protein</fullName>
    </submittedName>
</protein>
<keyword evidence="1" id="KW-0812">Transmembrane</keyword>
<evidence type="ECO:0000256" key="1">
    <source>
        <dbReference type="SAM" id="Phobius"/>
    </source>
</evidence>
<dbReference type="EMBL" id="MK994515">
    <property type="protein sequence ID" value="QDB71338.1"/>
    <property type="molecule type" value="Genomic_DNA"/>
</dbReference>
<proteinExistence type="predicted"/>
<feature type="transmembrane region" description="Helical" evidence="1">
    <location>
        <begin position="117"/>
        <end position="140"/>
    </location>
</feature>
<feature type="transmembrane region" description="Helical" evidence="1">
    <location>
        <begin position="175"/>
        <end position="191"/>
    </location>
</feature>
<name>A0A4Y5TPN8_9CAUD</name>